<dbReference type="EMBL" id="HACM01004029">
    <property type="protein sequence ID" value="CRZ04471.1"/>
    <property type="molecule type" value="Transcribed_RNA"/>
</dbReference>
<dbReference type="AlphaFoldDB" id="A0A0H5QR19"/>
<reference evidence="1" key="1">
    <citation type="submission" date="2015-04" db="EMBL/GenBank/DDBJ databases">
        <title>The genome sequence of the plant pathogenic Rhizarian Plasmodiophora brassicae reveals insights in its biotrophic life cycle and the origin of chitin synthesis.</title>
        <authorList>
            <person name="Schwelm A."/>
            <person name="Fogelqvist J."/>
            <person name="Knaust A."/>
            <person name="Julke S."/>
            <person name="Lilja T."/>
            <person name="Dhandapani V."/>
            <person name="Bonilla-Rosso G."/>
            <person name="Karlsson M."/>
            <person name="Shevchenko A."/>
            <person name="Choi S.R."/>
            <person name="Kim H.G."/>
            <person name="Park J.Y."/>
            <person name="Lim Y.P."/>
            <person name="Ludwig-Muller J."/>
            <person name="Dixelius C."/>
        </authorList>
    </citation>
    <scope>NUCLEOTIDE SEQUENCE</scope>
    <source>
        <tissue evidence="1">Potato root galls</tissue>
    </source>
</reference>
<sequence length="162" mass="18667">MIHLPFPSSNDHWRSCKVCFVFGKLVFYAYMIQGVVDDKPVISDESYPKWKDMVTESFCKSISEFPSNSVQNDSLNMELEKIMFCSALDLCEDVVDLLCPSVPKIGCNHILDGRAVELVQREVVPISSTEMELRQDIIWPGTRQQLVDYLKRRLQPDKCPKF</sequence>
<proteinExistence type="predicted"/>
<protein>
    <submittedName>
        <fullName evidence="1">Uncharacterized protein</fullName>
    </submittedName>
</protein>
<evidence type="ECO:0000313" key="1">
    <source>
        <dbReference type="EMBL" id="CRZ04473.1"/>
    </source>
</evidence>
<name>A0A0H5QR19_9EUKA</name>
<accession>A0A0H5QR19</accession>
<organism evidence="1">
    <name type="scientific">Spongospora subterranea</name>
    <dbReference type="NCBI Taxonomy" id="70186"/>
    <lineage>
        <taxon>Eukaryota</taxon>
        <taxon>Sar</taxon>
        <taxon>Rhizaria</taxon>
        <taxon>Endomyxa</taxon>
        <taxon>Phytomyxea</taxon>
        <taxon>Plasmodiophorida</taxon>
        <taxon>Plasmodiophoridae</taxon>
        <taxon>Spongospora</taxon>
    </lineage>
</organism>
<dbReference type="EMBL" id="HACM01004031">
    <property type="protein sequence ID" value="CRZ04473.1"/>
    <property type="molecule type" value="Transcribed_RNA"/>
</dbReference>